<evidence type="ECO:0000313" key="2">
    <source>
        <dbReference type="Proteomes" id="UP000008138"/>
    </source>
</evidence>
<dbReference type="EMBL" id="CP002590">
    <property type="protein sequence ID" value="AEA12602.1"/>
    <property type="molecule type" value="Genomic_DNA"/>
</dbReference>
<keyword evidence="2" id="KW-1185">Reference proteome</keyword>
<evidence type="ECO:0000313" key="1">
    <source>
        <dbReference type="EMBL" id="AEA12602.1"/>
    </source>
</evidence>
<reference key="2">
    <citation type="submission" date="2011-03" db="EMBL/GenBank/DDBJ databases">
        <title>Complete genome sequence of the thermoacidophilic crenarchaeon Thermoproteus uzoniensis 768-20.</title>
        <authorList>
            <person name="Mardanov A.V."/>
            <person name="Gumerov V.M."/>
            <person name="Beletsky A.V."/>
            <person name="Prokofeva M.I."/>
            <person name="Bonch-Osmolovskaya E.A."/>
            <person name="Ravin N.V."/>
            <person name="Skryabin K.G."/>
        </authorList>
    </citation>
    <scope>NUCLEOTIDE SEQUENCE</scope>
    <source>
        <strain>768-20</strain>
    </source>
</reference>
<dbReference type="STRING" id="999630.TUZN_1122"/>
<reference evidence="1 2" key="1">
    <citation type="journal article" date="2011" name="J. Bacteriol.">
        <title>Complete genome sequence of the thermoacidophilic crenarchaeon Thermoproteus uzoniensis 768-20.</title>
        <authorList>
            <person name="Mardanov A.V."/>
            <person name="Gumerov V.M."/>
            <person name="Beletsky A.V."/>
            <person name="Prokofeva M.I."/>
            <person name="Bonch-Osmolovskaya E.A."/>
            <person name="Ravin N.V."/>
            <person name="Skryabin K.G."/>
        </authorList>
    </citation>
    <scope>NUCLEOTIDE SEQUENCE [LARGE SCALE GENOMIC DNA]</scope>
    <source>
        <strain evidence="1 2">768-20</strain>
    </source>
</reference>
<protein>
    <submittedName>
        <fullName evidence="1">Uncharacterized protein</fullName>
    </submittedName>
</protein>
<proteinExistence type="predicted"/>
<accession>F2L0C0</accession>
<dbReference type="Proteomes" id="UP000008138">
    <property type="component" value="Chromosome"/>
</dbReference>
<dbReference type="KEGG" id="tuz:TUZN_1122"/>
<dbReference type="HOGENOM" id="CLU_2911746_0_0_2"/>
<organism evidence="1 2">
    <name type="scientific">Thermoproteus uzoniensis (strain 768-20)</name>
    <dbReference type="NCBI Taxonomy" id="999630"/>
    <lineage>
        <taxon>Archaea</taxon>
        <taxon>Thermoproteota</taxon>
        <taxon>Thermoprotei</taxon>
        <taxon>Thermoproteales</taxon>
        <taxon>Thermoproteaceae</taxon>
        <taxon>Thermoproteus</taxon>
    </lineage>
</organism>
<gene>
    <name evidence="1" type="ordered locus">TUZN_1122</name>
</gene>
<sequence length="61" mass="6405">MLIPCDEALVGSALKAGACSARCEGGALVLVWPKGKEMPCSVKCAIWQTGGRLELVERCPT</sequence>
<name>F2L0C0_THEU7</name>
<dbReference type="AlphaFoldDB" id="F2L0C0"/>